<feature type="non-terminal residue" evidence="1">
    <location>
        <position position="131"/>
    </location>
</feature>
<evidence type="ECO:0000313" key="1">
    <source>
        <dbReference type="EMBL" id="GAG71127.1"/>
    </source>
</evidence>
<sequence length="131" mass="15847">MRNFERKDNYIKKMMSFNTPPKFSNEFHEFFKTLQKNKKILCTLVNYRALQNVDQKTLDLTNWLEYFVEGVYVNTQAVKERVIKLSSERLKKTRRGQIALTERQMRIIEFINKNGRITNRDIRSMFKLSDE</sequence>
<accession>X1ANZ1</accession>
<proteinExistence type="predicted"/>
<dbReference type="EMBL" id="BART01003003">
    <property type="protein sequence ID" value="GAG71127.1"/>
    <property type="molecule type" value="Genomic_DNA"/>
</dbReference>
<gene>
    <name evidence="1" type="ORF">S01H4_08657</name>
</gene>
<protein>
    <submittedName>
        <fullName evidence="1">Uncharacterized protein</fullName>
    </submittedName>
</protein>
<dbReference type="AlphaFoldDB" id="X1ANZ1"/>
<reference evidence="1" key="1">
    <citation type="journal article" date="2014" name="Front. Microbiol.">
        <title>High frequency of phylogenetically diverse reductive dehalogenase-homologous genes in deep subseafloor sedimentary metagenomes.</title>
        <authorList>
            <person name="Kawai M."/>
            <person name="Futagami T."/>
            <person name="Toyoda A."/>
            <person name="Takaki Y."/>
            <person name="Nishi S."/>
            <person name="Hori S."/>
            <person name="Arai W."/>
            <person name="Tsubouchi T."/>
            <person name="Morono Y."/>
            <person name="Uchiyama I."/>
            <person name="Ito T."/>
            <person name="Fujiyama A."/>
            <person name="Inagaki F."/>
            <person name="Takami H."/>
        </authorList>
    </citation>
    <scope>NUCLEOTIDE SEQUENCE</scope>
    <source>
        <strain evidence="1">Expedition CK06-06</strain>
    </source>
</reference>
<comment type="caution">
    <text evidence="1">The sequence shown here is derived from an EMBL/GenBank/DDBJ whole genome shotgun (WGS) entry which is preliminary data.</text>
</comment>
<organism evidence="1">
    <name type="scientific">marine sediment metagenome</name>
    <dbReference type="NCBI Taxonomy" id="412755"/>
    <lineage>
        <taxon>unclassified sequences</taxon>
        <taxon>metagenomes</taxon>
        <taxon>ecological metagenomes</taxon>
    </lineage>
</organism>
<name>X1ANZ1_9ZZZZ</name>